<keyword evidence="3 6" id="KW-0157">Chromophore</keyword>
<feature type="binding site" evidence="4">
    <location>
        <begin position="268"/>
        <end position="275"/>
    </location>
    <ligand>
        <name>FAD</name>
        <dbReference type="ChEBI" id="CHEBI:57692"/>
    </ligand>
</feature>
<feature type="compositionally biased region" description="Basic and acidic residues" evidence="7">
    <location>
        <begin position="424"/>
        <end position="438"/>
    </location>
</feature>
<evidence type="ECO:0000256" key="2">
    <source>
        <dbReference type="ARBA" id="ARBA00022827"/>
    </source>
</evidence>
<dbReference type="GO" id="GO:0003904">
    <property type="term" value="F:deoxyribodipyrimidine photo-lyase activity"/>
    <property type="evidence" value="ECO:0007669"/>
    <property type="project" value="TreeGrafter"/>
</dbReference>
<dbReference type="GO" id="GO:0071949">
    <property type="term" value="F:FAD binding"/>
    <property type="evidence" value="ECO:0007669"/>
    <property type="project" value="TreeGrafter"/>
</dbReference>
<dbReference type="InterPro" id="IPR018394">
    <property type="entry name" value="DNA_photolyase_1_CS_C"/>
</dbReference>
<dbReference type="PANTHER" id="PTHR11455:SF9">
    <property type="entry name" value="CRYPTOCHROME CIRCADIAN CLOCK 5 ISOFORM X1"/>
    <property type="match status" value="1"/>
</dbReference>
<dbReference type="Gene3D" id="1.10.579.10">
    <property type="entry name" value="DNA Cyclobutane Dipyrimidine Photolyase, subunit A, domain 3"/>
    <property type="match status" value="1"/>
</dbReference>
<dbReference type="SUPFAM" id="SSF52425">
    <property type="entry name" value="Cryptochrome/photolyase, N-terminal domain"/>
    <property type="match status" value="1"/>
</dbReference>
<dbReference type="InterPro" id="IPR036155">
    <property type="entry name" value="Crypto/Photolyase_N_sf"/>
</dbReference>
<dbReference type="Gene3D" id="3.40.50.620">
    <property type="entry name" value="HUPs"/>
    <property type="match status" value="1"/>
</dbReference>
<dbReference type="PANTHER" id="PTHR11455">
    <property type="entry name" value="CRYPTOCHROME"/>
    <property type="match status" value="1"/>
</dbReference>
<reference evidence="10" key="1">
    <citation type="submission" date="2016-10" db="EMBL/GenBank/DDBJ databases">
        <authorList>
            <person name="Varghese N."/>
            <person name="Submissions S."/>
        </authorList>
    </citation>
    <scope>NUCLEOTIDE SEQUENCE [LARGE SCALE GENOMIC DNA]</scope>
    <source>
        <strain evidence="10">CGMCC 1.8711</strain>
    </source>
</reference>
<evidence type="ECO:0000256" key="3">
    <source>
        <dbReference type="ARBA" id="ARBA00022991"/>
    </source>
</evidence>
<sequence>MQLFWHRRDLRVADNRGLATAADAGDVVPVFVFDDAVLAHAGASRVRFMLDALERLRESYRERDSDLLVVRGDPSEELPRLAAEYGVERVVWNKDYSGLARERDARVRQSLNEADVARESVHDAIHHEPGSITTNAGDPYSVYTYFWKKWRDREKEASVPAPDADALADVSGEAMPTIEDLGFEEPAATVQEAGTEAARDRLAAFCEDGIFRYAEDRDYPERDATSRLSTDLKWGTIGIREVYEATERAAGDADDGDESESVEEFQSQLAWREFYTHVLFFNPHVVTENYKEYENDIAWRTDDEELRAWKDGETGYPIVDAGMRELREEAYMHNRVRMIVASFLTKDLLQDWREGYAHFREYLSDHDTGNDNGGWQWAASTGTDAQPYFRIFNPTTQGERYDPDATYIKKFVPELRDASAEEIHDWPELSPVEREKAAPDYPEPVVDHSERREAAISMFEDARGDDEDD</sequence>
<feature type="domain" description="Photolyase/cryptochrome alpha/beta" evidence="8">
    <location>
        <begin position="1"/>
        <end position="126"/>
    </location>
</feature>
<evidence type="ECO:0000313" key="10">
    <source>
        <dbReference type="Proteomes" id="UP000243250"/>
    </source>
</evidence>
<keyword evidence="2 4" id="KW-0274">FAD</keyword>
<dbReference type="PRINTS" id="PR00147">
    <property type="entry name" value="DNAPHOTLYASE"/>
</dbReference>
<dbReference type="OrthoDB" id="11721at2157"/>
<dbReference type="Proteomes" id="UP000243250">
    <property type="component" value="Unassembled WGS sequence"/>
</dbReference>
<evidence type="ECO:0000256" key="5">
    <source>
        <dbReference type="PIRSR" id="PIRSR602081-2"/>
    </source>
</evidence>
<dbReference type="Pfam" id="PF00875">
    <property type="entry name" value="DNA_photolyase"/>
    <property type="match status" value="1"/>
</dbReference>
<dbReference type="GO" id="GO:0006950">
    <property type="term" value="P:response to stress"/>
    <property type="evidence" value="ECO:0007669"/>
    <property type="project" value="UniProtKB-ARBA"/>
</dbReference>
<keyword evidence="10" id="KW-1185">Reference proteome</keyword>
<proteinExistence type="inferred from homology"/>
<feature type="binding site" evidence="4">
    <location>
        <position position="265"/>
    </location>
    <ligand>
        <name>FAD</name>
        <dbReference type="ChEBI" id="CHEBI:57692"/>
    </ligand>
</feature>
<dbReference type="GO" id="GO:0003677">
    <property type="term" value="F:DNA binding"/>
    <property type="evidence" value="ECO:0007669"/>
    <property type="project" value="TreeGrafter"/>
</dbReference>
<dbReference type="Gene3D" id="1.25.40.80">
    <property type="match status" value="1"/>
</dbReference>
<comment type="similarity">
    <text evidence="6">Belongs to the DNA photolyase family.</text>
</comment>
<dbReference type="AlphaFoldDB" id="A0A1I6HU76"/>
<accession>A0A1I6HU76</accession>
<dbReference type="PROSITE" id="PS00394">
    <property type="entry name" value="DNA_PHOTOLYASES_1_1"/>
    <property type="match status" value="1"/>
</dbReference>
<dbReference type="PROSITE" id="PS51645">
    <property type="entry name" value="PHR_CRY_ALPHA_BETA"/>
    <property type="match status" value="1"/>
</dbReference>
<keyword evidence="9" id="KW-0456">Lyase</keyword>
<dbReference type="STRING" id="555875.SAMN04488124_2464"/>
<keyword evidence="1 4" id="KW-0285">Flavoprotein</keyword>
<feature type="binding site" evidence="4">
    <location>
        <begin position="365"/>
        <end position="367"/>
    </location>
    <ligand>
        <name>FAD</name>
        <dbReference type="ChEBI" id="CHEBI:57692"/>
    </ligand>
</feature>
<dbReference type="RefSeq" id="WP_089881304.1">
    <property type="nucleotide sequence ID" value="NZ_FOYS01000004.1"/>
</dbReference>
<evidence type="ECO:0000256" key="1">
    <source>
        <dbReference type="ARBA" id="ARBA00022630"/>
    </source>
</evidence>
<feature type="site" description="Electron transfer via tryptophanyl radical" evidence="5">
    <location>
        <position position="375"/>
    </location>
</feature>
<feature type="binding site" evidence="4">
    <location>
        <begin position="225"/>
        <end position="229"/>
    </location>
    <ligand>
        <name>FAD</name>
        <dbReference type="ChEBI" id="CHEBI:57692"/>
    </ligand>
</feature>
<feature type="region of interest" description="Disordered" evidence="7">
    <location>
        <begin position="424"/>
        <end position="451"/>
    </location>
</feature>
<feature type="site" description="Electron transfer via tryptophanyl radical" evidence="5">
    <location>
        <position position="299"/>
    </location>
</feature>
<evidence type="ECO:0000259" key="8">
    <source>
        <dbReference type="PROSITE" id="PS51645"/>
    </source>
</evidence>
<evidence type="ECO:0000256" key="6">
    <source>
        <dbReference type="RuleBase" id="RU004182"/>
    </source>
</evidence>
<dbReference type="InterPro" id="IPR006050">
    <property type="entry name" value="DNA_photolyase_N"/>
</dbReference>
<organism evidence="9 10">
    <name type="scientific">Halogeometricum limi</name>
    <dbReference type="NCBI Taxonomy" id="555875"/>
    <lineage>
        <taxon>Archaea</taxon>
        <taxon>Methanobacteriati</taxon>
        <taxon>Methanobacteriota</taxon>
        <taxon>Stenosarchaea group</taxon>
        <taxon>Halobacteria</taxon>
        <taxon>Halobacteriales</taxon>
        <taxon>Haloferacaceae</taxon>
        <taxon>Halogeometricum</taxon>
    </lineage>
</organism>
<gene>
    <name evidence="9" type="ORF">SAMN04488124_2464</name>
</gene>
<evidence type="ECO:0000256" key="4">
    <source>
        <dbReference type="PIRSR" id="PIRSR602081-1"/>
    </source>
</evidence>
<dbReference type="SUPFAM" id="SSF48173">
    <property type="entry name" value="Cryptochrome/photolyase FAD-binding domain"/>
    <property type="match status" value="1"/>
</dbReference>
<comment type="cofactor">
    <cofactor evidence="4">
        <name>FAD</name>
        <dbReference type="ChEBI" id="CHEBI:57692"/>
    </cofactor>
    <text evidence="4">Binds 1 FAD per subunit.</text>
</comment>
<dbReference type="InterPro" id="IPR036134">
    <property type="entry name" value="Crypto/Photolyase_FAD-like_sf"/>
</dbReference>
<evidence type="ECO:0000313" key="9">
    <source>
        <dbReference type="EMBL" id="SFR58011.1"/>
    </source>
</evidence>
<dbReference type="InterPro" id="IPR002081">
    <property type="entry name" value="Cryptochrome/DNA_photolyase_1"/>
</dbReference>
<dbReference type="PROSITE" id="PS00691">
    <property type="entry name" value="DNA_PHOTOLYASES_1_2"/>
    <property type="match status" value="1"/>
</dbReference>
<dbReference type="EMBL" id="FOYS01000004">
    <property type="protein sequence ID" value="SFR58011.1"/>
    <property type="molecule type" value="Genomic_DNA"/>
</dbReference>
<feature type="binding site" evidence="4">
    <location>
        <position position="213"/>
    </location>
    <ligand>
        <name>FAD</name>
        <dbReference type="ChEBI" id="CHEBI:57692"/>
    </ligand>
</feature>
<dbReference type="GO" id="GO:0006139">
    <property type="term" value="P:nucleobase-containing compound metabolic process"/>
    <property type="evidence" value="ECO:0007669"/>
    <property type="project" value="UniProtKB-ARBA"/>
</dbReference>
<name>A0A1I6HU76_9EURY</name>
<dbReference type="InterPro" id="IPR005101">
    <property type="entry name" value="Cryptochr/Photolyase_FAD-bd"/>
</dbReference>
<dbReference type="InterPro" id="IPR014729">
    <property type="entry name" value="Rossmann-like_a/b/a_fold"/>
</dbReference>
<protein>
    <submittedName>
        <fullName evidence="9">Deoxyribodipyrimidine photo-lyase</fullName>
    </submittedName>
</protein>
<evidence type="ECO:0000256" key="7">
    <source>
        <dbReference type="SAM" id="MobiDB-lite"/>
    </source>
</evidence>
<dbReference type="Pfam" id="PF03441">
    <property type="entry name" value="FAD_binding_7"/>
    <property type="match status" value="1"/>
</dbReference>
<feature type="site" description="Electron transfer via tryptophanyl radical" evidence="5">
    <location>
        <position position="352"/>
    </location>
</feature>